<dbReference type="GO" id="GO:0003676">
    <property type="term" value="F:nucleic acid binding"/>
    <property type="evidence" value="ECO:0007669"/>
    <property type="project" value="InterPro"/>
</dbReference>
<sequence>MAQPQLAALPQNPPAHNALKTQQFLAINNMSIVPHPPYLPNLIPCDFFLFPKMKLKLKGRRFKTIQEKLNRTESFTRYSKRISRERLKHGKSAGVTV</sequence>
<dbReference type="Gene3D" id="3.30.420.10">
    <property type="entry name" value="Ribonuclease H-like superfamily/Ribonuclease H"/>
    <property type="match status" value="1"/>
</dbReference>
<dbReference type="EMBL" id="LBMM01004046">
    <property type="protein sequence ID" value="KMQ92866.1"/>
    <property type="molecule type" value="Genomic_DNA"/>
</dbReference>
<proteinExistence type="predicted"/>
<dbReference type="PaxDb" id="67767-A0A0J7KRE2"/>
<dbReference type="PANTHER" id="PTHR46060">
    <property type="entry name" value="MARINER MOS1 TRANSPOSASE-LIKE PROTEIN"/>
    <property type="match status" value="1"/>
</dbReference>
<evidence type="ECO:0000313" key="1">
    <source>
        <dbReference type="EMBL" id="KMQ92866.1"/>
    </source>
</evidence>
<evidence type="ECO:0000313" key="2">
    <source>
        <dbReference type="Proteomes" id="UP000036403"/>
    </source>
</evidence>
<dbReference type="STRING" id="67767.A0A0J7KRE2"/>
<dbReference type="PANTHER" id="PTHR46060:SF1">
    <property type="entry name" value="MARINER MOS1 TRANSPOSASE-LIKE PROTEIN"/>
    <property type="match status" value="1"/>
</dbReference>
<organism evidence="1 2">
    <name type="scientific">Lasius niger</name>
    <name type="common">Black garden ant</name>
    <dbReference type="NCBI Taxonomy" id="67767"/>
    <lineage>
        <taxon>Eukaryota</taxon>
        <taxon>Metazoa</taxon>
        <taxon>Ecdysozoa</taxon>
        <taxon>Arthropoda</taxon>
        <taxon>Hexapoda</taxon>
        <taxon>Insecta</taxon>
        <taxon>Pterygota</taxon>
        <taxon>Neoptera</taxon>
        <taxon>Endopterygota</taxon>
        <taxon>Hymenoptera</taxon>
        <taxon>Apocrita</taxon>
        <taxon>Aculeata</taxon>
        <taxon>Formicoidea</taxon>
        <taxon>Formicidae</taxon>
        <taxon>Formicinae</taxon>
        <taxon>Lasius</taxon>
        <taxon>Lasius</taxon>
    </lineage>
</organism>
<keyword evidence="2" id="KW-1185">Reference proteome</keyword>
<name>A0A0J7KRE2_LASNI</name>
<dbReference type="Proteomes" id="UP000036403">
    <property type="component" value="Unassembled WGS sequence"/>
</dbReference>
<dbReference type="InterPro" id="IPR052709">
    <property type="entry name" value="Transposase-MT_Hybrid"/>
</dbReference>
<gene>
    <name evidence="1" type="ORF">RF55_7096</name>
</gene>
<accession>A0A0J7KRE2</accession>
<dbReference type="InterPro" id="IPR036397">
    <property type="entry name" value="RNaseH_sf"/>
</dbReference>
<comment type="caution">
    <text evidence="1">The sequence shown here is derived from an EMBL/GenBank/DDBJ whole genome shotgun (WGS) entry which is preliminary data.</text>
</comment>
<protein>
    <submittedName>
        <fullName evidence="1">Mariner mos1 transposase</fullName>
    </submittedName>
</protein>
<reference evidence="1 2" key="1">
    <citation type="submission" date="2015-04" db="EMBL/GenBank/DDBJ databases">
        <title>Lasius niger genome sequencing.</title>
        <authorList>
            <person name="Konorov E.A."/>
            <person name="Nikitin M.A."/>
            <person name="Kirill M.V."/>
            <person name="Chang P."/>
        </authorList>
    </citation>
    <scope>NUCLEOTIDE SEQUENCE [LARGE SCALE GENOMIC DNA]</scope>
    <source>
        <tissue evidence="1">Whole</tissue>
    </source>
</reference>
<dbReference type="AlphaFoldDB" id="A0A0J7KRE2"/>